<evidence type="ECO:0000313" key="2">
    <source>
        <dbReference type="Proteomes" id="UP001501447"/>
    </source>
</evidence>
<name>A0ABP6D4S4_9ACTN</name>
<proteinExistence type="predicted"/>
<comment type="caution">
    <text evidence="1">The sequence shown here is derived from an EMBL/GenBank/DDBJ whole genome shotgun (WGS) entry which is preliminary data.</text>
</comment>
<reference evidence="2" key="1">
    <citation type="journal article" date="2019" name="Int. J. Syst. Evol. Microbiol.">
        <title>The Global Catalogue of Microorganisms (GCM) 10K type strain sequencing project: providing services to taxonomists for standard genome sequencing and annotation.</title>
        <authorList>
            <consortium name="The Broad Institute Genomics Platform"/>
            <consortium name="The Broad Institute Genome Sequencing Center for Infectious Disease"/>
            <person name="Wu L."/>
            <person name="Ma J."/>
        </authorList>
    </citation>
    <scope>NUCLEOTIDE SEQUENCE [LARGE SCALE GENOMIC DNA]</scope>
    <source>
        <strain evidence="2">JCM 16373</strain>
    </source>
</reference>
<evidence type="ECO:0000313" key="1">
    <source>
        <dbReference type="EMBL" id="GAA2635770.1"/>
    </source>
</evidence>
<sequence length="111" mass="11483">MTHVTTGTNTYQRSDMRLLPWTSDTGKPCYVPLCAEGGGGPVSAIADTVEACQVADGWDVLAEAEDVLANPAAGPLALRLTLGTAVRAFGSVIRVAESRGQRLGLLDPDGA</sequence>
<keyword evidence="2" id="KW-1185">Reference proteome</keyword>
<dbReference type="Proteomes" id="UP001501447">
    <property type="component" value="Unassembled WGS sequence"/>
</dbReference>
<protein>
    <submittedName>
        <fullName evidence="1">Uncharacterized protein</fullName>
    </submittedName>
</protein>
<accession>A0ABP6D4S4</accession>
<gene>
    <name evidence="1" type="ORF">GCM10009863_60310</name>
</gene>
<dbReference type="EMBL" id="BAAARJ010000025">
    <property type="protein sequence ID" value="GAA2635770.1"/>
    <property type="molecule type" value="Genomic_DNA"/>
</dbReference>
<dbReference type="RefSeq" id="WP_344570221.1">
    <property type="nucleotide sequence ID" value="NZ_BAAARJ010000025.1"/>
</dbReference>
<organism evidence="1 2">
    <name type="scientific">Streptomyces axinellae</name>
    <dbReference type="NCBI Taxonomy" id="552788"/>
    <lineage>
        <taxon>Bacteria</taxon>
        <taxon>Bacillati</taxon>
        <taxon>Actinomycetota</taxon>
        <taxon>Actinomycetes</taxon>
        <taxon>Kitasatosporales</taxon>
        <taxon>Streptomycetaceae</taxon>
        <taxon>Streptomyces</taxon>
    </lineage>
</organism>